<dbReference type="Proteomes" id="UP001642482">
    <property type="component" value="Unassembled WGS sequence"/>
</dbReference>
<dbReference type="InterPro" id="IPR021833">
    <property type="entry name" value="DUF3425"/>
</dbReference>
<dbReference type="Pfam" id="PF11905">
    <property type="entry name" value="DUF3425"/>
    <property type="match status" value="1"/>
</dbReference>
<keyword evidence="3" id="KW-1185">Reference proteome</keyword>
<evidence type="ECO:0008006" key="4">
    <source>
        <dbReference type="Google" id="ProtNLM"/>
    </source>
</evidence>
<evidence type="ECO:0000256" key="1">
    <source>
        <dbReference type="SAM" id="MobiDB-lite"/>
    </source>
</evidence>
<name>A0ABP0B379_9PEZI</name>
<evidence type="ECO:0000313" key="2">
    <source>
        <dbReference type="EMBL" id="CAK7213815.1"/>
    </source>
</evidence>
<dbReference type="PANTHER" id="PTHR37012">
    <property type="entry name" value="B-ZIP TRANSCRIPTION FACTOR (EUROFUNG)-RELATED"/>
    <property type="match status" value="1"/>
</dbReference>
<reference evidence="2 3" key="1">
    <citation type="submission" date="2024-01" db="EMBL/GenBank/DDBJ databases">
        <authorList>
            <person name="Allen C."/>
            <person name="Tagirdzhanova G."/>
        </authorList>
    </citation>
    <scope>NUCLEOTIDE SEQUENCE [LARGE SCALE GENOMIC DNA]</scope>
</reference>
<sequence>MANKPDPAARRVQNMTRSQIEHKRAIDRANQQICQRRKRARVQWLEGEVSRLVGELEAAKARISELEAEKGGCTAVVAPIAPALVGELDINPVFTRTKNDGEADDEGPSAHSNDDRESLWAVHLRDLLDANYDDPFANFTMDYPIPLPADSPSPPVASPGGLLNIPPWQALPLHLPPQTDIDHFIIETIALGRRLLEQTAAEELSHAQFPSISSLLNPNLGDDGSKPLTSALASHVVRYSTIQPVTSRIAIMYKLSHLLRWLVCRNRQSYEKLPDFLKPTLLQRTVPHPPWVDAITWPVARDRIIQSRAWETFPFDEFRRSTGSVSVNWPFTDSGAFLDLGDGQNQVLSPMFEDHIRRCENWSLSKSTTQRFPFMRDEAARAGKGNS</sequence>
<feature type="region of interest" description="Disordered" evidence="1">
    <location>
        <begin position="95"/>
        <end position="115"/>
    </location>
</feature>
<organism evidence="2 3">
    <name type="scientific">Sporothrix eucalyptigena</name>
    <dbReference type="NCBI Taxonomy" id="1812306"/>
    <lineage>
        <taxon>Eukaryota</taxon>
        <taxon>Fungi</taxon>
        <taxon>Dikarya</taxon>
        <taxon>Ascomycota</taxon>
        <taxon>Pezizomycotina</taxon>
        <taxon>Sordariomycetes</taxon>
        <taxon>Sordariomycetidae</taxon>
        <taxon>Ophiostomatales</taxon>
        <taxon>Ophiostomataceae</taxon>
        <taxon>Sporothrix</taxon>
    </lineage>
</organism>
<protein>
    <recommendedName>
        <fullName evidence="4">BZIP transcription factor</fullName>
    </recommendedName>
</protein>
<proteinExistence type="predicted"/>
<evidence type="ECO:0000313" key="3">
    <source>
        <dbReference type="Proteomes" id="UP001642482"/>
    </source>
</evidence>
<dbReference type="EMBL" id="CAWUHD010000012">
    <property type="protein sequence ID" value="CAK7213815.1"/>
    <property type="molecule type" value="Genomic_DNA"/>
</dbReference>
<gene>
    <name evidence="2" type="ORF">SEUCBS140593_001973</name>
</gene>
<accession>A0ABP0B379</accession>
<comment type="caution">
    <text evidence="2">The sequence shown here is derived from an EMBL/GenBank/DDBJ whole genome shotgun (WGS) entry which is preliminary data.</text>
</comment>